<dbReference type="Pfam" id="PF24658">
    <property type="entry name" value="DUF7647"/>
    <property type="match status" value="1"/>
</dbReference>
<evidence type="ECO:0000313" key="8">
    <source>
        <dbReference type="EMBL" id="CAD6217048.1"/>
    </source>
</evidence>
<feature type="region of interest" description="Disordered" evidence="1">
    <location>
        <begin position="835"/>
        <end position="890"/>
    </location>
</feature>
<feature type="compositionally biased region" description="Polar residues" evidence="1">
    <location>
        <begin position="798"/>
        <end position="812"/>
    </location>
</feature>
<comment type="caution">
    <text evidence="8">The sequence shown here is derived from an EMBL/GenBank/DDBJ whole genome shotgun (WGS) entry which is preliminary data.</text>
</comment>
<dbReference type="InterPro" id="IPR056020">
    <property type="entry name" value="DUF7599"/>
</dbReference>
<sequence>MAMDVLVSVALDEVCAILSAGLPVTGLWTALSGEFEAAGLPLDLAVKSALFARLIALPHISLMERKPGEKTGKQGKPDDTLVHSAAKTLEAAERHGALLFASPALSDNFLGIYDHRYSASKLSAKQKETLERVGASRTSGVTQKSLWESIGMETKESIGMEPNQSIDMKPSKSIRMKANNFHYVVKTLQSQGLIVGKQAIVKSNDVGGETEYDSRDSLIVSTNLLYLSRYAKELNMNSYQRIEIAKPKLGRDEEINIDALQEDDNLIVDYKSYVSIHDYLPAMKAICDKLEEASGKVLHRLLDAQLVEEIGAKVDDEVIRCLRLLKKFNPNEFKRESTTSNFKLGNKCLVTDQLMELPLENSIYDMIHAQGPKGATLVEICRCLGGKYNPKVLIRRVSSMLEKFNLTSQAEVVGKTKQYRYWTLENFSLYKANTALQNCDALRDHDYCPNLRSSVPSKESDSLSPQGDSCVNNKVLFQEDCRDTTVVHHLLSNHEASVGVSQPVGQGKVALQRNRHHCSTSTSDDRQKRILHILKKKNFVLMVELRKWLQKLEKENGKIMDRKTLIRTLNNLQQEGRCNCTKINVPVVTNYTGSRSVDVILNPSVKVMSPELMDQIRNRLRNFDSQSRSGAAAKLKQNQRMTAIHGLRVQRRAKVKKTPVSEAIHANGFIGAKMIQAKLLHKFLWEYVSGLPNWCNLFDCAKEGQHDKKLDQSCQLFSITAAIKKMPLELFLQVVGSPKVDITITKCSRRTLSDIPISVYNQLMDAHAKGRLSRLINILDKLKVLCASSKNRHLHEQASISDTQNQQKFNRSTSRKRKMSADEIAMKFIKQKVEASGSSSQRSAKSILDKEVTERISPSSSGRPGQCYRNGSTPTYDIGTPLHTNKDMESSPLISQSTLLSKRCMGKKRFFWTSESDRKNLMIYTRYRTIRGAKISRVDWSSISDLPAPPAACCKRMSTLRANTNIRIAVNRICNILAIRYDRYLETERRSKAEELLSQIAICSCKNFEQFNWDNFDDLEIRSALDEILEFIRVGKISQTKQISPENERRNDSNDVTEEIPTEQVVQCAASTSTVVPEPGFREHLELCRLTNSVHASKNMAIPCIDHENIVERNKADITKRGVCKFLAIANALELLKVTGNGTKPVTLSGIFFFNASYSPFPFGSGKKASESSKWLAGQQKNIVDSTVCLHPDLHCGELVHLFSLVLSGELLISPSLPSGGVGEADEPNSFSPLIEDTSELDCRTHKRKATELKSSSSKKQKPLPKIDSDFCYRREKGFPGILVALTQERIQTNNIMQMLHHKDCLVFTLDREMGCKNVDSQVESRDILSDLNDLSSCHCLLSASHLENSHSGWPWDAMKVYAMQLPSLSCNKDEPFFLSSDLFRNAFCIIHQTGEQGINLREISQALHPLGMQSISLVVDMLERFQLVMKVNAYDGVQIVDSIHKPKYHIRTPVKYSHCNCLRAPASEVASIEDTRNILEEKHATPINLHGTVRKEDVIHRMDVLNPQTCRTLLGKLTVDKHLYVRVSDEPVPAAPSMLQSLLRQGHYKKPSKSGRWYFANPMSTSML</sequence>
<feature type="region of interest" description="Disordered" evidence="1">
    <location>
        <begin position="795"/>
        <end position="817"/>
    </location>
</feature>
<dbReference type="Pfam" id="PF24101">
    <property type="entry name" value="WHD_GTF3C1"/>
    <property type="match status" value="1"/>
</dbReference>
<evidence type="ECO:0000259" key="2">
    <source>
        <dbReference type="Pfam" id="PF04182"/>
    </source>
</evidence>
<gene>
    <name evidence="8" type="ORF">NCGR_LOCUS11196</name>
</gene>
<evidence type="ECO:0000313" key="9">
    <source>
        <dbReference type="Proteomes" id="UP000604825"/>
    </source>
</evidence>
<feature type="compositionally biased region" description="Low complexity" evidence="1">
    <location>
        <begin position="836"/>
        <end position="846"/>
    </location>
</feature>
<dbReference type="GO" id="GO:0000127">
    <property type="term" value="C:transcription factor TFIIIC complex"/>
    <property type="evidence" value="ECO:0007669"/>
    <property type="project" value="InterPro"/>
</dbReference>
<evidence type="ECO:0000256" key="1">
    <source>
        <dbReference type="SAM" id="MobiDB-lite"/>
    </source>
</evidence>
<dbReference type="InterPro" id="IPR056428">
    <property type="entry name" value="WH_GTF3C1"/>
</dbReference>
<dbReference type="Pfam" id="PF23704">
    <property type="entry name" value="WHD_GTF3C1_N"/>
    <property type="match status" value="1"/>
</dbReference>
<protein>
    <recommendedName>
        <fullName evidence="10">B-block binding subunit of TFIIIC domain-containing protein</fullName>
    </recommendedName>
</protein>
<dbReference type="CDD" id="cd16169">
    <property type="entry name" value="Tau138_eWH"/>
    <property type="match status" value="1"/>
</dbReference>
<dbReference type="EMBL" id="CAJGYO010000003">
    <property type="protein sequence ID" value="CAD6217048.1"/>
    <property type="molecule type" value="Genomic_DNA"/>
</dbReference>
<evidence type="ECO:0000259" key="7">
    <source>
        <dbReference type="Pfam" id="PF24658"/>
    </source>
</evidence>
<feature type="domain" description="DUF7599" evidence="5">
    <location>
        <begin position="297"/>
        <end position="336"/>
    </location>
</feature>
<dbReference type="Pfam" id="PF24657">
    <property type="entry name" value="DUF7646"/>
    <property type="match status" value="1"/>
</dbReference>
<dbReference type="InterPro" id="IPR056063">
    <property type="entry name" value="DUF7646"/>
</dbReference>
<evidence type="ECO:0000259" key="3">
    <source>
        <dbReference type="Pfam" id="PF23704"/>
    </source>
</evidence>
<proteinExistence type="predicted"/>
<accession>A0A811N691</accession>
<dbReference type="OrthoDB" id="68020at2759"/>
<keyword evidence="9" id="KW-1185">Reference proteome</keyword>
<dbReference type="Pfam" id="PF24538">
    <property type="entry name" value="DUF7599"/>
    <property type="match status" value="1"/>
</dbReference>
<organism evidence="8 9">
    <name type="scientific">Miscanthus lutarioriparius</name>
    <dbReference type="NCBI Taxonomy" id="422564"/>
    <lineage>
        <taxon>Eukaryota</taxon>
        <taxon>Viridiplantae</taxon>
        <taxon>Streptophyta</taxon>
        <taxon>Embryophyta</taxon>
        <taxon>Tracheophyta</taxon>
        <taxon>Spermatophyta</taxon>
        <taxon>Magnoliopsida</taxon>
        <taxon>Liliopsida</taxon>
        <taxon>Poales</taxon>
        <taxon>Poaceae</taxon>
        <taxon>PACMAD clade</taxon>
        <taxon>Panicoideae</taxon>
        <taxon>Andropogonodae</taxon>
        <taxon>Andropogoneae</taxon>
        <taxon>Saccharinae</taxon>
        <taxon>Miscanthus</taxon>
    </lineage>
</organism>
<dbReference type="PANTHER" id="PTHR15180">
    <property type="entry name" value="GENERAL TRANSCRIPTION FACTOR 3C POLYPEPTIDE 1"/>
    <property type="match status" value="1"/>
</dbReference>
<dbReference type="InterPro" id="IPR007309">
    <property type="entry name" value="TFIIIC_Bblock-bd"/>
</dbReference>
<dbReference type="Proteomes" id="UP000604825">
    <property type="component" value="Unassembled WGS sequence"/>
</dbReference>
<dbReference type="GO" id="GO:0006384">
    <property type="term" value="P:transcription initiation at RNA polymerase III promoter"/>
    <property type="evidence" value="ECO:0007669"/>
    <property type="project" value="InterPro"/>
</dbReference>
<feature type="domain" description="GTF3C1 extended winged-helix" evidence="4">
    <location>
        <begin position="520"/>
        <end position="628"/>
    </location>
</feature>
<feature type="compositionally biased region" description="Polar residues" evidence="1">
    <location>
        <begin position="856"/>
        <end position="875"/>
    </location>
</feature>
<feature type="domain" description="DUF7647" evidence="7">
    <location>
        <begin position="711"/>
        <end position="793"/>
    </location>
</feature>
<dbReference type="GO" id="GO:0042791">
    <property type="term" value="P:5S class rRNA transcription by RNA polymerase III"/>
    <property type="evidence" value="ECO:0007669"/>
    <property type="project" value="TreeGrafter"/>
</dbReference>
<reference evidence="8" key="1">
    <citation type="submission" date="2020-10" db="EMBL/GenBank/DDBJ databases">
        <authorList>
            <person name="Han B."/>
            <person name="Lu T."/>
            <person name="Zhao Q."/>
            <person name="Huang X."/>
            <person name="Zhao Y."/>
        </authorList>
    </citation>
    <scope>NUCLEOTIDE SEQUENCE</scope>
</reference>
<evidence type="ECO:0000259" key="4">
    <source>
        <dbReference type="Pfam" id="PF24101"/>
    </source>
</evidence>
<dbReference type="Pfam" id="PF04182">
    <property type="entry name" value="B-block_TFIIIC"/>
    <property type="match status" value="1"/>
</dbReference>
<evidence type="ECO:0000259" key="6">
    <source>
        <dbReference type="Pfam" id="PF24657"/>
    </source>
</evidence>
<feature type="domain" description="B-block binding subunit of TFIIIC" evidence="2">
    <location>
        <begin position="168"/>
        <end position="233"/>
    </location>
</feature>
<name>A0A811N691_9POAL</name>
<feature type="domain" description="DUF7646" evidence="6">
    <location>
        <begin position="345"/>
        <end position="429"/>
    </location>
</feature>
<evidence type="ECO:0008006" key="10">
    <source>
        <dbReference type="Google" id="ProtNLM"/>
    </source>
</evidence>
<dbReference type="InterPro" id="IPR056064">
    <property type="entry name" value="DUF7647"/>
</dbReference>
<dbReference type="InterPro" id="IPR056467">
    <property type="entry name" value="eWH_GTF3C1"/>
</dbReference>
<evidence type="ECO:0000259" key="5">
    <source>
        <dbReference type="Pfam" id="PF24538"/>
    </source>
</evidence>
<feature type="domain" description="General transcription factor 3C polypeptide 1 winged-helix" evidence="3">
    <location>
        <begin position="3"/>
        <end position="113"/>
    </location>
</feature>
<dbReference type="GO" id="GO:0003677">
    <property type="term" value="F:DNA binding"/>
    <property type="evidence" value="ECO:0007669"/>
    <property type="project" value="InterPro"/>
</dbReference>
<dbReference type="InterPro" id="IPR035625">
    <property type="entry name" value="Tfc3-like_eWH"/>
</dbReference>
<dbReference type="InterPro" id="IPR044210">
    <property type="entry name" value="Tfc3-like"/>
</dbReference>
<dbReference type="PANTHER" id="PTHR15180:SF3">
    <property type="entry name" value="B-BLOCK BINDING SUBUNIT OF TFIIIC DOMAIN-CONTAINING PROTEIN"/>
    <property type="match status" value="1"/>
</dbReference>